<feature type="transmembrane region" description="Helical" evidence="1">
    <location>
        <begin position="27"/>
        <end position="51"/>
    </location>
</feature>
<keyword evidence="3" id="KW-1185">Reference proteome</keyword>
<feature type="transmembrane region" description="Helical" evidence="1">
    <location>
        <begin position="104"/>
        <end position="123"/>
    </location>
</feature>
<name>A0A246B759_9FLAO</name>
<proteinExistence type="predicted"/>
<evidence type="ECO:0000313" key="2">
    <source>
        <dbReference type="EMBL" id="OWK97219.1"/>
    </source>
</evidence>
<dbReference type="Proteomes" id="UP000197587">
    <property type="component" value="Unassembled WGS sequence"/>
</dbReference>
<keyword evidence="1" id="KW-0812">Transmembrane</keyword>
<keyword evidence="1" id="KW-0472">Membrane</keyword>
<evidence type="ECO:0000313" key="3">
    <source>
        <dbReference type="Proteomes" id="UP000197587"/>
    </source>
</evidence>
<protein>
    <submittedName>
        <fullName evidence="2">Uncharacterized protein</fullName>
    </submittedName>
</protein>
<evidence type="ECO:0000256" key="1">
    <source>
        <dbReference type="SAM" id="Phobius"/>
    </source>
</evidence>
<reference evidence="2 3" key="1">
    <citation type="submission" date="2014-01" db="EMBL/GenBank/DDBJ databases">
        <authorList>
            <consortium name="Genome Consortium for Active Teaching"/>
            <person name="Sontag T.C."/>
            <person name="Newman J.D."/>
        </authorList>
    </citation>
    <scope>NUCLEOTIDE SEQUENCE [LARGE SCALE GENOMIC DNA]</scope>
    <source>
        <strain evidence="2 3">DSM 19056</strain>
    </source>
</reference>
<feature type="transmembrane region" description="Helical" evidence="1">
    <location>
        <begin position="63"/>
        <end position="84"/>
    </location>
</feature>
<organism evidence="2 3">
    <name type="scientific">Kaistella haifensis DSM 19056</name>
    <dbReference type="NCBI Taxonomy" id="1450526"/>
    <lineage>
        <taxon>Bacteria</taxon>
        <taxon>Pseudomonadati</taxon>
        <taxon>Bacteroidota</taxon>
        <taxon>Flavobacteriia</taxon>
        <taxon>Flavobacteriales</taxon>
        <taxon>Weeksellaceae</taxon>
        <taxon>Chryseobacterium group</taxon>
        <taxon>Kaistella</taxon>
    </lineage>
</organism>
<accession>A0A246B759</accession>
<reference evidence="2 3" key="2">
    <citation type="submission" date="2017-05" db="EMBL/GenBank/DDBJ databases">
        <title>Genome of Chryseobacterium haifense.</title>
        <authorList>
            <person name="Newman J.D."/>
        </authorList>
    </citation>
    <scope>NUCLEOTIDE SEQUENCE [LARGE SCALE GENOMIC DNA]</scope>
    <source>
        <strain evidence="2 3">DSM 19056</strain>
    </source>
</reference>
<dbReference type="AlphaFoldDB" id="A0A246B759"/>
<dbReference type="EMBL" id="JASZ02000035">
    <property type="protein sequence ID" value="OWK97219.1"/>
    <property type="molecule type" value="Genomic_DNA"/>
</dbReference>
<keyword evidence="1" id="KW-1133">Transmembrane helix</keyword>
<gene>
    <name evidence="2" type="ORF">AP75_12355</name>
</gene>
<sequence length="124" mass="15140">MMLKVIVFLYQYYLEVDKSEKLAYLRVMGWFFVVFGVFFTTSLLNFFSIKIPIIGELHQKGRMYGYLEGFLVSLPYFLLFYIFYPPKKLQYYKGKFTYPQNYIWYLRIGFVLYIVLWMLISSIR</sequence>
<comment type="caution">
    <text evidence="2">The sequence shown here is derived from an EMBL/GenBank/DDBJ whole genome shotgun (WGS) entry which is preliminary data.</text>
</comment>